<dbReference type="OrthoDB" id="5620at2759"/>
<protein>
    <submittedName>
        <fullName evidence="1">Uncharacterized protein</fullName>
    </submittedName>
</protein>
<gene>
    <name evidence="1" type="ORF">FHETE_5813</name>
</gene>
<dbReference type="AlphaFoldDB" id="A0A8H5TD91"/>
<dbReference type="Proteomes" id="UP000567885">
    <property type="component" value="Unassembled WGS sequence"/>
</dbReference>
<sequence length="208" mass="23566">MACRFQFINIPHPTGQISPQSRKLAHSHVLRQRHAKQRQSRTEAYQRVRIQKKPGSAVGQLEDQFQSRMLDHCKDPFSALSRPLTPQEYFLLDYWPVSDLMADIHVIVPYTAANCRFFATLKFHQGRILSDWVGLAITDPNLLDTAILLASCQHMLRSNPNNPTLKYMALEYKHRGIQALRKAVDSLGNAASPVTLAQSLALAFDECV</sequence>
<reference evidence="1 2" key="1">
    <citation type="submission" date="2020-05" db="EMBL/GenBank/DDBJ databases">
        <title>Identification and distribution of gene clusters putatively required for synthesis of sphingolipid metabolism inhibitors in phylogenetically diverse species of the filamentous fungus Fusarium.</title>
        <authorList>
            <person name="Kim H.-S."/>
            <person name="Busman M."/>
            <person name="Brown D.W."/>
            <person name="Divon H."/>
            <person name="Uhlig S."/>
            <person name="Proctor R.H."/>
        </authorList>
    </citation>
    <scope>NUCLEOTIDE SEQUENCE [LARGE SCALE GENOMIC DNA]</scope>
    <source>
        <strain evidence="1 2">NRRL 20693</strain>
    </source>
</reference>
<organism evidence="1 2">
    <name type="scientific">Fusarium heterosporum</name>
    <dbReference type="NCBI Taxonomy" id="42747"/>
    <lineage>
        <taxon>Eukaryota</taxon>
        <taxon>Fungi</taxon>
        <taxon>Dikarya</taxon>
        <taxon>Ascomycota</taxon>
        <taxon>Pezizomycotina</taxon>
        <taxon>Sordariomycetes</taxon>
        <taxon>Hypocreomycetidae</taxon>
        <taxon>Hypocreales</taxon>
        <taxon>Nectriaceae</taxon>
        <taxon>Fusarium</taxon>
        <taxon>Fusarium heterosporum species complex</taxon>
    </lineage>
</organism>
<name>A0A8H5TD91_FUSHE</name>
<proteinExistence type="predicted"/>
<evidence type="ECO:0000313" key="2">
    <source>
        <dbReference type="Proteomes" id="UP000567885"/>
    </source>
</evidence>
<keyword evidence="2" id="KW-1185">Reference proteome</keyword>
<dbReference type="EMBL" id="JAAGWQ010000103">
    <property type="protein sequence ID" value="KAF5667110.1"/>
    <property type="molecule type" value="Genomic_DNA"/>
</dbReference>
<comment type="caution">
    <text evidence="1">The sequence shown here is derived from an EMBL/GenBank/DDBJ whole genome shotgun (WGS) entry which is preliminary data.</text>
</comment>
<accession>A0A8H5TD91</accession>
<evidence type="ECO:0000313" key="1">
    <source>
        <dbReference type="EMBL" id="KAF5667110.1"/>
    </source>
</evidence>